<dbReference type="OrthoDB" id="198816at2759"/>
<reference evidence="12 13" key="1">
    <citation type="journal article" date="2018" name="Nat. Ecol. Evol.">
        <title>Shark genomes provide insights into elasmobranch evolution and the origin of vertebrates.</title>
        <authorList>
            <person name="Hara Y"/>
            <person name="Yamaguchi K"/>
            <person name="Onimaru K"/>
            <person name="Kadota M"/>
            <person name="Koyanagi M"/>
            <person name="Keeley SD"/>
            <person name="Tatsumi K"/>
            <person name="Tanaka K"/>
            <person name="Motone F"/>
            <person name="Kageyama Y"/>
            <person name="Nozu R"/>
            <person name="Adachi N"/>
            <person name="Nishimura O"/>
            <person name="Nakagawa R"/>
            <person name="Tanegashima C"/>
            <person name="Kiyatake I"/>
            <person name="Matsumoto R"/>
            <person name="Murakumo K"/>
            <person name="Nishida K"/>
            <person name="Terakita A"/>
            <person name="Kuratani S"/>
            <person name="Sato K"/>
            <person name="Hyodo S Kuraku.S."/>
        </authorList>
    </citation>
    <scope>NUCLEOTIDE SEQUENCE [LARGE SCALE GENOMIC DNA]</scope>
</reference>
<evidence type="ECO:0000313" key="12">
    <source>
        <dbReference type="EMBL" id="GCC19430.1"/>
    </source>
</evidence>
<evidence type="ECO:0000256" key="5">
    <source>
        <dbReference type="ARBA" id="ARBA00034848"/>
    </source>
</evidence>
<evidence type="ECO:0000256" key="1">
    <source>
        <dbReference type="ARBA" id="ARBA00022438"/>
    </source>
</evidence>
<evidence type="ECO:0000256" key="3">
    <source>
        <dbReference type="ARBA" id="ARBA00022801"/>
    </source>
</evidence>
<evidence type="ECO:0000256" key="9">
    <source>
        <dbReference type="ARBA" id="ARBA00093241"/>
    </source>
</evidence>
<feature type="compositionally biased region" description="Polar residues" evidence="11">
    <location>
        <begin position="12"/>
        <end position="22"/>
    </location>
</feature>
<keyword evidence="13" id="KW-1185">Reference proteome</keyword>
<dbReference type="Pfam" id="PF21646">
    <property type="entry name" value="ACTMAP-like_C"/>
    <property type="match status" value="1"/>
</dbReference>
<protein>
    <recommendedName>
        <fullName evidence="5">Actin maturation protease</fullName>
    </recommendedName>
    <alternativeName>
        <fullName evidence="6">Actin aminopeptidase ACTMAP</fullName>
    </alternativeName>
</protein>
<comment type="caution">
    <text evidence="12">The sequence shown here is derived from an EMBL/GenBank/DDBJ whole genome shotgun (WGS) entry which is preliminary data.</text>
</comment>
<gene>
    <name evidence="12" type="ORF">chiPu_0018376</name>
</gene>
<evidence type="ECO:0000256" key="11">
    <source>
        <dbReference type="SAM" id="MobiDB-lite"/>
    </source>
</evidence>
<comment type="catalytic activity">
    <reaction evidence="7">
        <text>N-terminal N(alpha)-acetyl-L-cysteinyl-L-glutamyl-[protein] + H2O = N-terminal L-glutamyl-[protein] + N-acetyl-L-cysteine</text>
        <dbReference type="Rhea" id="RHEA:74583"/>
        <dbReference type="Rhea" id="RHEA-COMP:12668"/>
        <dbReference type="Rhea" id="RHEA-COMP:18396"/>
        <dbReference type="ChEBI" id="CHEBI:15377"/>
        <dbReference type="ChEBI" id="CHEBI:64721"/>
        <dbReference type="ChEBI" id="CHEBI:78236"/>
        <dbReference type="ChEBI" id="CHEBI:193601"/>
    </reaction>
    <physiologicalReaction direction="left-to-right" evidence="7">
        <dbReference type="Rhea" id="RHEA:74584"/>
    </physiologicalReaction>
</comment>
<evidence type="ECO:0000256" key="8">
    <source>
        <dbReference type="ARBA" id="ARBA00049041"/>
    </source>
</evidence>
<dbReference type="PANTHER" id="PTHR28631:SF1">
    <property type="entry name" value="ACTIN MATURATION PROTEASE"/>
    <property type="match status" value="1"/>
</dbReference>
<name>A0A401RMV7_CHIPU</name>
<dbReference type="SUPFAM" id="SSF101447">
    <property type="entry name" value="Formin homology 2 domain (FH2 domain)"/>
    <property type="match status" value="1"/>
</dbReference>
<sequence length="329" mass="36412">MSNLLHLEMAQETEQNLISDTSDGAKYLSVSPPPPPPPPPLPPSLLPPPSEPSGKKLYQILAQDRLPVAGEREEVKMLFQNRLDSFSKDLKWLLINKYIPSLIQDGPQCGLVALWMAGHLLNLCEVQGLNEIVDSAKARSYTVQGEMFSGANMVKLAKEVFHCHGELLNDGLMGTNKARIMQHLLAGYPVLVPYDEDFNHEPCLCKGHKAHWAVISGALLGLKCELSEDLHEADPDIPGLFYRRENVSGANYSEDTVVEVYLVAKQGKSLKYQLWPYDRVHNSNVQLMEFSPKRECDGTVYVIPDGGVESGLCGVVILLQPLSQAQNKS</sequence>
<keyword evidence="2" id="KW-0645">Protease</keyword>
<feature type="compositionally biased region" description="Pro residues" evidence="11">
    <location>
        <begin position="31"/>
        <end position="51"/>
    </location>
</feature>
<evidence type="ECO:0000256" key="2">
    <source>
        <dbReference type="ARBA" id="ARBA00022670"/>
    </source>
</evidence>
<proteinExistence type="inferred from homology"/>
<dbReference type="GO" id="GO:0006508">
    <property type="term" value="P:proteolysis"/>
    <property type="evidence" value="ECO:0007669"/>
    <property type="project" value="UniProtKB-KW"/>
</dbReference>
<dbReference type="InterPro" id="IPR040043">
    <property type="entry name" value="ACTMAP"/>
</dbReference>
<dbReference type="OMA" id="QLWDYEQ"/>
<dbReference type="GO" id="GO:0004177">
    <property type="term" value="F:aminopeptidase activity"/>
    <property type="evidence" value="ECO:0007669"/>
    <property type="project" value="UniProtKB-KW"/>
</dbReference>
<evidence type="ECO:0000256" key="7">
    <source>
        <dbReference type="ARBA" id="ARBA00047999"/>
    </source>
</evidence>
<comment type="catalytic activity">
    <reaction evidence="10">
        <text>N-terminal N(alpha)-acetyl-L-methionyl-L-glutamyl-[protein] + H2O = N-terminal L-glutamyl-[protein] + N-acetyl-L-methionine</text>
        <dbReference type="Rhea" id="RHEA:74575"/>
        <dbReference type="Rhea" id="RHEA-COMP:12668"/>
        <dbReference type="Rhea" id="RHEA-COMP:12697"/>
        <dbReference type="ChEBI" id="CHEBI:15377"/>
        <dbReference type="ChEBI" id="CHEBI:64721"/>
        <dbReference type="ChEBI" id="CHEBI:71670"/>
        <dbReference type="ChEBI" id="CHEBI:133360"/>
    </reaction>
    <physiologicalReaction direction="left-to-right" evidence="10">
        <dbReference type="Rhea" id="RHEA:74576"/>
    </physiologicalReaction>
</comment>
<dbReference type="STRING" id="137246.A0A401RMV7"/>
<keyword evidence="1" id="KW-0031">Aminopeptidase</keyword>
<dbReference type="EMBL" id="BEZZ01001555">
    <property type="protein sequence ID" value="GCC19430.1"/>
    <property type="molecule type" value="Genomic_DNA"/>
</dbReference>
<comment type="catalytic activity">
    <reaction evidence="9">
        <text>N-terminal N(alpha)-acetyl-L-methionyl-L-aspartyl-[protein] + H2O = N-terminal L-aspartyl-[protein] + N-acetyl-L-methionine</text>
        <dbReference type="Rhea" id="RHEA:74571"/>
        <dbReference type="Rhea" id="RHEA-COMP:12669"/>
        <dbReference type="Rhea" id="RHEA-COMP:12693"/>
        <dbReference type="ChEBI" id="CHEBI:15377"/>
        <dbReference type="ChEBI" id="CHEBI:64720"/>
        <dbReference type="ChEBI" id="CHEBI:71670"/>
        <dbReference type="ChEBI" id="CHEBI:133063"/>
    </reaction>
    <physiologicalReaction direction="left-to-right" evidence="9">
        <dbReference type="Rhea" id="RHEA:74572"/>
    </physiologicalReaction>
</comment>
<dbReference type="Proteomes" id="UP000287033">
    <property type="component" value="Unassembled WGS sequence"/>
</dbReference>
<comment type="catalytic activity">
    <reaction evidence="8">
        <text>N-terminal N(alpha)-acetyl-L-cysteinyl-L-aspartyl-[protein] + H2O = N-terminal L-aspartyl-[protein] + N-acetyl-L-cysteine</text>
        <dbReference type="Rhea" id="RHEA:74579"/>
        <dbReference type="Rhea" id="RHEA-COMP:12669"/>
        <dbReference type="Rhea" id="RHEA-COMP:18395"/>
        <dbReference type="ChEBI" id="CHEBI:15377"/>
        <dbReference type="ChEBI" id="CHEBI:64720"/>
        <dbReference type="ChEBI" id="CHEBI:78236"/>
        <dbReference type="ChEBI" id="CHEBI:193599"/>
    </reaction>
    <physiologicalReaction direction="left-to-right" evidence="8">
        <dbReference type="Rhea" id="RHEA:74580"/>
    </physiologicalReaction>
</comment>
<dbReference type="AlphaFoldDB" id="A0A401RMV7"/>
<accession>A0A401RMV7</accession>
<dbReference type="PANTHER" id="PTHR28631">
    <property type="entry name" value="UPF0692 PROTEIN C19ORF54"/>
    <property type="match status" value="1"/>
</dbReference>
<comment type="similarity">
    <text evidence="4">Belongs to the ACTMAP family.</text>
</comment>
<evidence type="ECO:0000313" key="13">
    <source>
        <dbReference type="Proteomes" id="UP000287033"/>
    </source>
</evidence>
<organism evidence="12 13">
    <name type="scientific">Chiloscyllium punctatum</name>
    <name type="common">Brownbanded bambooshark</name>
    <name type="synonym">Hemiscyllium punctatum</name>
    <dbReference type="NCBI Taxonomy" id="137246"/>
    <lineage>
        <taxon>Eukaryota</taxon>
        <taxon>Metazoa</taxon>
        <taxon>Chordata</taxon>
        <taxon>Craniata</taxon>
        <taxon>Vertebrata</taxon>
        <taxon>Chondrichthyes</taxon>
        <taxon>Elasmobranchii</taxon>
        <taxon>Galeomorphii</taxon>
        <taxon>Galeoidea</taxon>
        <taxon>Orectolobiformes</taxon>
        <taxon>Hemiscylliidae</taxon>
        <taxon>Chiloscyllium</taxon>
    </lineage>
</organism>
<feature type="region of interest" description="Disordered" evidence="11">
    <location>
        <begin position="11"/>
        <end position="52"/>
    </location>
</feature>
<evidence type="ECO:0000256" key="4">
    <source>
        <dbReference type="ARBA" id="ARBA00034725"/>
    </source>
</evidence>
<evidence type="ECO:0000256" key="10">
    <source>
        <dbReference type="ARBA" id="ARBA00093265"/>
    </source>
</evidence>
<keyword evidence="3" id="KW-0378">Hydrolase</keyword>
<evidence type="ECO:0000256" key="6">
    <source>
        <dbReference type="ARBA" id="ARBA00034908"/>
    </source>
</evidence>